<evidence type="ECO:0000313" key="12">
    <source>
        <dbReference type="RefSeq" id="XP_021839041.2"/>
    </source>
</evidence>
<evidence type="ECO:0000256" key="10">
    <source>
        <dbReference type="SAM" id="SignalP"/>
    </source>
</evidence>
<keyword evidence="5 9" id="KW-0378">Hydrolase</keyword>
<evidence type="ECO:0000256" key="6">
    <source>
        <dbReference type="ARBA" id="ARBA00023295"/>
    </source>
</evidence>
<keyword evidence="4" id="KW-0964">Secreted</keyword>
<name>A0A9R0HXW2_SPIOL</name>
<dbReference type="InterPro" id="IPR011050">
    <property type="entry name" value="Pectin_lyase_fold/virulence"/>
</dbReference>
<evidence type="ECO:0000256" key="3">
    <source>
        <dbReference type="ARBA" id="ARBA00022512"/>
    </source>
</evidence>
<evidence type="ECO:0000256" key="8">
    <source>
        <dbReference type="PROSITE-ProRule" id="PRU10052"/>
    </source>
</evidence>
<evidence type="ECO:0000313" key="11">
    <source>
        <dbReference type="Proteomes" id="UP000813463"/>
    </source>
</evidence>
<evidence type="ECO:0000256" key="4">
    <source>
        <dbReference type="ARBA" id="ARBA00022525"/>
    </source>
</evidence>
<sequence>MKQIIIALLSFILVILVRTSLATTKYILAKGGNYYDIVALGAKPDPNIDSSNALKVAWKSACGSLGRSTIFIPQGRFLVRNAIKFSGKGCQTSGITFIIKGTIAAPKDFRVLGNSKTWVLFEDAYDVTISGGVFDGEGAGLWDCKRFGKGSCPRGVTTLGFINSMNIIVNGVTSLNSQLFHMVFNGCKNVKVQGAKISASGDSPNTDGIHVQKSTGVTILNSHIATGDDCISIGPGATNLWIQEITCGPGHGISIGSLGKELNEAGVQNVTVKMTTFTNTQNGVRIKSWGRPSSGYVRNIVFQQLTMVHAQNPIIIDQNYCPSHKGCPNKVSGVRVSNVTYKDIRGSSATPIAVKLDCSSKYHCSGITMEDINLSHNNKPSSSSCTNSVGTTFGVVQPNGCL</sequence>
<dbReference type="GO" id="GO:0004650">
    <property type="term" value="F:polygalacturonase activity"/>
    <property type="evidence" value="ECO:0007669"/>
    <property type="project" value="InterPro"/>
</dbReference>
<accession>A0A9R0HXW2</accession>
<evidence type="ECO:0000256" key="2">
    <source>
        <dbReference type="ARBA" id="ARBA00008834"/>
    </source>
</evidence>
<gene>
    <name evidence="12" type="primary">LOC110778791</name>
</gene>
<keyword evidence="3" id="KW-0134">Cell wall</keyword>
<evidence type="ECO:0000256" key="5">
    <source>
        <dbReference type="ARBA" id="ARBA00022801"/>
    </source>
</evidence>
<dbReference type="PROSITE" id="PS00502">
    <property type="entry name" value="POLYGALACTURONASE"/>
    <property type="match status" value="1"/>
</dbReference>
<comment type="similarity">
    <text evidence="2 9">Belongs to the glycosyl hydrolase 28 family.</text>
</comment>
<dbReference type="GO" id="GO:0005975">
    <property type="term" value="P:carbohydrate metabolic process"/>
    <property type="evidence" value="ECO:0007669"/>
    <property type="project" value="InterPro"/>
</dbReference>
<dbReference type="Gene3D" id="2.160.20.10">
    <property type="entry name" value="Single-stranded right-handed beta-helix, Pectin lyase-like"/>
    <property type="match status" value="1"/>
</dbReference>
<dbReference type="InterPro" id="IPR000743">
    <property type="entry name" value="Glyco_hydro_28"/>
</dbReference>
<evidence type="ECO:0000256" key="9">
    <source>
        <dbReference type="RuleBase" id="RU361169"/>
    </source>
</evidence>
<proteinExistence type="inferred from homology"/>
<evidence type="ECO:0000256" key="1">
    <source>
        <dbReference type="ARBA" id="ARBA00004191"/>
    </source>
</evidence>
<feature type="chain" id="PRO_5046843691" evidence="10">
    <location>
        <begin position="23"/>
        <end position="402"/>
    </location>
</feature>
<dbReference type="SMART" id="SM00710">
    <property type="entry name" value="PbH1"/>
    <property type="match status" value="5"/>
</dbReference>
<dbReference type="RefSeq" id="XP_021839041.2">
    <property type="nucleotide sequence ID" value="XM_021983349.2"/>
</dbReference>
<dbReference type="PANTHER" id="PTHR31375">
    <property type="match status" value="1"/>
</dbReference>
<reference evidence="12" key="2">
    <citation type="submission" date="2025-08" db="UniProtKB">
        <authorList>
            <consortium name="RefSeq"/>
        </authorList>
    </citation>
    <scope>IDENTIFICATION</scope>
    <source>
        <tissue evidence="12">Leaf</tissue>
    </source>
</reference>
<dbReference type="Pfam" id="PF00295">
    <property type="entry name" value="Glyco_hydro_28"/>
    <property type="match status" value="1"/>
</dbReference>
<keyword evidence="7" id="KW-0961">Cell wall biogenesis/degradation</keyword>
<dbReference type="SUPFAM" id="SSF51126">
    <property type="entry name" value="Pectin lyase-like"/>
    <property type="match status" value="1"/>
</dbReference>
<dbReference type="KEGG" id="soe:110778791"/>
<feature type="signal peptide" evidence="10">
    <location>
        <begin position="1"/>
        <end position="22"/>
    </location>
</feature>
<keyword evidence="11" id="KW-1185">Reference proteome</keyword>
<keyword evidence="6 9" id="KW-0326">Glycosidase</keyword>
<keyword evidence="10" id="KW-0732">Signal</keyword>
<comment type="subcellular location">
    <subcellularLocation>
        <location evidence="1">Secreted</location>
        <location evidence="1">Cell wall</location>
    </subcellularLocation>
</comment>
<dbReference type="Proteomes" id="UP000813463">
    <property type="component" value="Chromosome 3"/>
</dbReference>
<dbReference type="AlphaFoldDB" id="A0A9R0HXW2"/>
<dbReference type="InterPro" id="IPR012334">
    <property type="entry name" value="Pectin_lyas_fold"/>
</dbReference>
<evidence type="ECO:0000256" key="7">
    <source>
        <dbReference type="ARBA" id="ARBA00023316"/>
    </source>
</evidence>
<dbReference type="InterPro" id="IPR006626">
    <property type="entry name" value="PbH1"/>
</dbReference>
<reference evidence="11" key="1">
    <citation type="journal article" date="2021" name="Nat. Commun.">
        <title>Genomic analyses provide insights into spinach domestication and the genetic basis of agronomic traits.</title>
        <authorList>
            <person name="Cai X."/>
            <person name="Sun X."/>
            <person name="Xu C."/>
            <person name="Sun H."/>
            <person name="Wang X."/>
            <person name="Ge C."/>
            <person name="Zhang Z."/>
            <person name="Wang Q."/>
            <person name="Fei Z."/>
            <person name="Jiao C."/>
            <person name="Wang Q."/>
        </authorList>
    </citation>
    <scope>NUCLEOTIDE SEQUENCE [LARGE SCALE GENOMIC DNA]</scope>
    <source>
        <strain evidence="11">cv. Varoflay</strain>
    </source>
</reference>
<organism evidence="11 12">
    <name type="scientific">Spinacia oleracea</name>
    <name type="common">Spinach</name>
    <dbReference type="NCBI Taxonomy" id="3562"/>
    <lineage>
        <taxon>Eukaryota</taxon>
        <taxon>Viridiplantae</taxon>
        <taxon>Streptophyta</taxon>
        <taxon>Embryophyta</taxon>
        <taxon>Tracheophyta</taxon>
        <taxon>Spermatophyta</taxon>
        <taxon>Magnoliopsida</taxon>
        <taxon>eudicotyledons</taxon>
        <taxon>Gunneridae</taxon>
        <taxon>Pentapetalae</taxon>
        <taxon>Caryophyllales</taxon>
        <taxon>Chenopodiaceae</taxon>
        <taxon>Chenopodioideae</taxon>
        <taxon>Anserineae</taxon>
        <taxon>Spinacia</taxon>
    </lineage>
</organism>
<feature type="active site" evidence="8">
    <location>
        <position position="251"/>
    </location>
</feature>
<dbReference type="GeneID" id="110778791"/>
<protein>
    <submittedName>
        <fullName evidence="12">Polygalacturonase-like</fullName>
    </submittedName>
</protein>
<dbReference type="GO" id="GO:0071555">
    <property type="term" value="P:cell wall organization"/>
    <property type="evidence" value="ECO:0007669"/>
    <property type="project" value="UniProtKB-KW"/>
</dbReference>